<dbReference type="Pfam" id="PF09336">
    <property type="entry name" value="Vps4_C"/>
    <property type="match status" value="1"/>
</dbReference>
<dbReference type="PANTHER" id="PTHR23074:SF72">
    <property type="entry name" value="VACUOLAR PROTEIN SORTING-ASSOCIATED PROTEIN 4B"/>
    <property type="match status" value="1"/>
</dbReference>
<protein>
    <submittedName>
        <fullName evidence="6">Protein SUPPRESSOR OF K(+) TRANSPORT GROWTH DEFECT 1</fullName>
    </submittedName>
</protein>
<reference evidence="6" key="1">
    <citation type="submission" date="2021-07" db="EMBL/GenBank/DDBJ databases">
        <authorList>
            <person name="Catto M.A."/>
            <person name="Jacobson A."/>
            <person name="Kennedy G."/>
            <person name="Labadie P."/>
            <person name="Hunt B.G."/>
            <person name="Srinivasan R."/>
        </authorList>
    </citation>
    <scope>NUCLEOTIDE SEQUENCE</scope>
    <source>
        <strain evidence="6">PL_HMW_Pooled</strain>
        <tissue evidence="6">Head</tissue>
    </source>
</reference>
<dbReference type="GO" id="GO:0007033">
    <property type="term" value="P:vacuole organization"/>
    <property type="evidence" value="ECO:0007669"/>
    <property type="project" value="TreeGrafter"/>
</dbReference>
<dbReference type="EMBL" id="JAHWGI010001401">
    <property type="protein sequence ID" value="KAK3929439.1"/>
    <property type="molecule type" value="Genomic_DNA"/>
</dbReference>
<proteinExistence type="inferred from homology"/>
<dbReference type="SUPFAM" id="SSF52540">
    <property type="entry name" value="P-loop containing nucleoside triphosphate hydrolases"/>
    <property type="match status" value="1"/>
</dbReference>
<sequence>MASVDCSRALLERRAVSPPPPLLPFAPAQPAPPSTPVPGPVGSMAPVPTVSAGTADSSSSDGDPGSIGSLRRHVGADMGLSSLAGMAHAKRLLTEAVVLPLKFPHLFQGEYEGGHSSSLRPWQSVLLFGPPGTGKTRLALAVAAEVSAELYCISPADLLSSWFGQTEQNIRELFGQVRERARSRRVIVFLDEVDGLCRRRTHEEPESTRRMKTELLTQLQQAPRAARPGPAGRGQAAEAAEAADTAQLFYVCATNCPWEIDPAFLRRFEKRIFIGLPDRECRQEIIRSGVNFHVDPASLQDPEWQALLDRTEGFSGSDITDLVKNALYQPIRELTSTTHWIPAGSGLWMPCSSNRIGALRQNMDLFPPHTVIARPVTVRDFLDVLEMARPTVCPEDLARYELFTRQFGQLG</sequence>
<feature type="compositionally biased region" description="Pro residues" evidence="4">
    <location>
        <begin position="17"/>
        <end position="39"/>
    </location>
</feature>
<evidence type="ECO:0000256" key="3">
    <source>
        <dbReference type="ARBA" id="ARBA00022840"/>
    </source>
</evidence>
<comment type="caution">
    <text evidence="6">The sequence shown here is derived from an EMBL/GenBank/DDBJ whole genome shotgun (WGS) entry which is preliminary data.</text>
</comment>
<evidence type="ECO:0000259" key="5">
    <source>
        <dbReference type="SMART" id="SM00382"/>
    </source>
</evidence>
<accession>A0AAE1HYP7</accession>
<dbReference type="PANTHER" id="PTHR23074">
    <property type="entry name" value="AAA DOMAIN-CONTAINING"/>
    <property type="match status" value="1"/>
</dbReference>
<dbReference type="InterPro" id="IPR003593">
    <property type="entry name" value="AAA+_ATPase"/>
</dbReference>
<dbReference type="SMART" id="SM00382">
    <property type="entry name" value="AAA"/>
    <property type="match status" value="1"/>
</dbReference>
<evidence type="ECO:0000313" key="6">
    <source>
        <dbReference type="EMBL" id="KAK3929439.1"/>
    </source>
</evidence>
<feature type="region of interest" description="Disordered" evidence="4">
    <location>
        <begin position="15"/>
        <end position="71"/>
    </location>
</feature>
<organism evidence="6 7">
    <name type="scientific">Frankliniella fusca</name>
    <dbReference type="NCBI Taxonomy" id="407009"/>
    <lineage>
        <taxon>Eukaryota</taxon>
        <taxon>Metazoa</taxon>
        <taxon>Ecdysozoa</taxon>
        <taxon>Arthropoda</taxon>
        <taxon>Hexapoda</taxon>
        <taxon>Insecta</taxon>
        <taxon>Pterygota</taxon>
        <taxon>Neoptera</taxon>
        <taxon>Paraneoptera</taxon>
        <taxon>Thysanoptera</taxon>
        <taxon>Terebrantia</taxon>
        <taxon>Thripoidea</taxon>
        <taxon>Thripidae</taxon>
        <taxon>Frankliniella</taxon>
    </lineage>
</organism>
<keyword evidence="2" id="KW-0547">Nucleotide-binding</keyword>
<dbReference type="InterPro" id="IPR041569">
    <property type="entry name" value="AAA_lid_3"/>
</dbReference>
<dbReference type="AlphaFoldDB" id="A0AAE1HYP7"/>
<evidence type="ECO:0000256" key="1">
    <source>
        <dbReference type="ARBA" id="ARBA00006914"/>
    </source>
</evidence>
<evidence type="ECO:0000313" key="7">
    <source>
        <dbReference type="Proteomes" id="UP001219518"/>
    </source>
</evidence>
<keyword evidence="3" id="KW-0067">ATP-binding</keyword>
<dbReference type="InterPro" id="IPR015415">
    <property type="entry name" value="Spast_Vps4_C"/>
</dbReference>
<dbReference type="GO" id="GO:0016197">
    <property type="term" value="P:endosomal transport"/>
    <property type="evidence" value="ECO:0007669"/>
    <property type="project" value="TreeGrafter"/>
</dbReference>
<dbReference type="GO" id="GO:0005524">
    <property type="term" value="F:ATP binding"/>
    <property type="evidence" value="ECO:0007669"/>
    <property type="project" value="UniProtKB-KW"/>
</dbReference>
<name>A0AAE1HYP7_9NEOP</name>
<evidence type="ECO:0000256" key="4">
    <source>
        <dbReference type="SAM" id="MobiDB-lite"/>
    </source>
</evidence>
<dbReference type="InterPro" id="IPR027417">
    <property type="entry name" value="P-loop_NTPase"/>
</dbReference>
<comment type="similarity">
    <text evidence="1">Belongs to the AAA ATPase family.</text>
</comment>
<feature type="compositionally biased region" description="Low complexity" evidence="4">
    <location>
        <begin position="56"/>
        <end position="69"/>
    </location>
</feature>
<evidence type="ECO:0000256" key="2">
    <source>
        <dbReference type="ARBA" id="ARBA00022741"/>
    </source>
</evidence>
<reference evidence="6" key="2">
    <citation type="journal article" date="2023" name="BMC Genomics">
        <title>Pest status, molecular evolution, and epigenetic factors derived from the genome assembly of Frankliniella fusca, a thysanopteran phytovirus vector.</title>
        <authorList>
            <person name="Catto M.A."/>
            <person name="Labadie P.E."/>
            <person name="Jacobson A.L."/>
            <person name="Kennedy G.G."/>
            <person name="Srinivasan R."/>
            <person name="Hunt B.G."/>
        </authorList>
    </citation>
    <scope>NUCLEOTIDE SEQUENCE</scope>
    <source>
        <strain evidence="6">PL_HMW_Pooled</strain>
    </source>
</reference>
<gene>
    <name evidence="6" type="ORF">KUF71_003446</name>
</gene>
<dbReference type="InterPro" id="IPR003959">
    <property type="entry name" value="ATPase_AAA_core"/>
</dbReference>
<keyword evidence="7" id="KW-1185">Reference proteome</keyword>
<dbReference type="Gene3D" id="3.40.50.300">
    <property type="entry name" value="P-loop containing nucleotide triphosphate hydrolases"/>
    <property type="match status" value="1"/>
</dbReference>
<dbReference type="Gene3D" id="1.10.8.60">
    <property type="match status" value="1"/>
</dbReference>
<dbReference type="GO" id="GO:0016887">
    <property type="term" value="F:ATP hydrolysis activity"/>
    <property type="evidence" value="ECO:0007669"/>
    <property type="project" value="InterPro"/>
</dbReference>
<dbReference type="Pfam" id="PF17862">
    <property type="entry name" value="AAA_lid_3"/>
    <property type="match status" value="1"/>
</dbReference>
<dbReference type="Proteomes" id="UP001219518">
    <property type="component" value="Unassembled WGS sequence"/>
</dbReference>
<feature type="domain" description="AAA+ ATPase" evidence="5">
    <location>
        <begin position="121"/>
        <end position="278"/>
    </location>
</feature>
<dbReference type="InterPro" id="IPR050304">
    <property type="entry name" value="MT-severing_AAA_ATPase"/>
</dbReference>
<dbReference type="Pfam" id="PF00004">
    <property type="entry name" value="AAA"/>
    <property type="match status" value="1"/>
</dbReference>